<dbReference type="GO" id="GO:0043456">
    <property type="term" value="P:regulation of pentose-phosphate shunt"/>
    <property type="evidence" value="ECO:0007669"/>
    <property type="project" value="TreeGrafter"/>
</dbReference>
<dbReference type="CDD" id="cd07067">
    <property type="entry name" value="HP_PGM_like"/>
    <property type="match status" value="1"/>
</dbReference>
<dbReference type="InterPro" id="IPR029033">
    <property type="entry name" value="His_PPase_superfam"/>
</dbReference>
<dbReference type="PROSITE" id="PS00175">
    <property type="entry name" value="PG_MUTASE"/>
    <property type="match status" value="1"/>
</dbReference>
<evidence type="ECO:0000313" key="4">
    <source>
        <dbReference type="EMBL" id="KKT81644.1"/>
    </source>
</evidence>
<dbReference type="SUPFAM" id="SSF53254">
    <property type="entry name" value="Phosphoglycerate mutase-like"/>
    <property type="match status" value="1"/>
</dbReference>
<dbReference type="PANTHER" id="PTHR46517">
    <property type="entry name" value="FRUCTOSE-2,6-BISPHOSPHATASE TIGAR"/>
    <property type="match status" value="1"/>
</dbReference>
<dbReference type="GO" id="GO:0045820">
    <property type="term" value="P:negative regulation of glycolytic process"/>
    <property type="evidence" value="ECO:0007669"/>
    <property type="project" value="TreeGrafter"/>
</dbReference>
<organism evidence="4 5">
    <name type="scientific">Candidatus Azambacteria bacterium GW2011_GWA1_44_9</name>
    <dbReference type="NCBI Taxonomy" id="1618610"/>
    <lineage>
        <taxon>Bacteria</taxon>
        <taxon>Candidatus Azamiibacteriota</taxon>
    </lineage>
</organism>
<dbReference type="InterPro" id="IPR013078">
    <property type="entry name" value="His_Pase_superF_clade-1"/>
</dbReference>
<comment type="caution">
    <text evidence="4">The sequence shown here is derived from an EMBL/GenBank/DDBJ whole genome shotgun (WGS) entry which is preliminary data.</text>
</comment>
<gene>
    <name evidence="4" type="ORF">UW78_C0006G0009</name>
</gene>
<evidence type="ECO:0000256" key="1">
    <source>
        <dbReference type="ARBA" id="ARBA00022801"/>
    </source>
</evidence>
<feature type="active site" description="Tele-phosphohistidine intermediate" evidence="2">
    <location>
        <position position="9"/>
    </location>
</feature>
<reference evidence="4 5" key="1">
    <citation type="journal article" date="2015" name="Nature">
        <title>rRNA introns, odd ribosomes, and small enigmatic genomes across a large radiation of phyla.</title>
        <authorList>
            <person name="Brown C.T."/>
            <person name="Hug L.A."/>
            <person name="Thomas B.C."/>
            <person name="Sharon I."/>
            <person name="Castelle C.J."/>
            <person name="Singh A."/>
            <person name="Wilkins M.J."/>
            <person name="Williams K.H."/>
            <person name="Banfield J.F."/>
        </authorList>
    </citation>
    <scope>NUCLEOTIDE SEQUENCE [LARGE SCALE GENOMIC DNA]</scope>
</reference>
<dbReference type="Proteomes" id="UP000034595">
    <property type="component" value="Unassembled WGS sequence"/>
</dbReference>
<dbReference type="InterPro" id="IPR001345">
    <property type="entry name" value="PG/BPGM_mutase_AS"/>
</dbReference>
<evidence type="ECO:0000256" key="3">
    <source>
        <dbReference type="PIRSR" id="PIRSR613078-2"/>
    </source>
</evidence>
<name>A0A0G1NBV4_9BACT</name>
<dbReference type="SMART" id="SM00855">
    <property type="entry name" value="PGAM"/>
    <property type="match status" value="1"/>
</dbReference>
<evidence type="ECO:0000313" key="5">
    <source>
        <dbReference type="Proteomes" id="UP000034595"/>
    </source>
</evidence>
<protein>
    <recommendedName>
        <fullName evidence="6">Phosphoglycerate mutase</fullName>
    </recommendedName>
</protein>
<sequence length="201" mass="22614">MLKIYLARHGQNLDNQNGILNGHRDEPLTEKGVIQAHEIANKINEANLIFDAVYSSPLSRAYQTAKIISGTINASVLQKEELLIERDFGVMTGKKVSEIEIMCAPNIIKTDHTTYFLNPDGAETFPDLLKRAELLLEKINNKHASGNVLLVCHGDIGKMIYSKYYNLKWETVLTQFHFGNCDLLLLSEDSPAEESHVFNLN</sequence>
<keyword evidence="1" id="KW-0378">Hydrolase</keyword>
<proteinExistence type="predicted"/>
<dbReference type="AlphaFoldDB" id="A0A0G1NBV4"/>
<dbReference type="EMBL" id="LCJQ01000006">
    <property type="protein sequence ID" value="KKT81644.1"/>
    <property type="molecule type" value="Genomic_DNA"/>
</dbReference>
<feature type="active site" description="Proton donor/acceptor" evidence="2">
    <location>
        <position position="85"/>
    </location>
</feature>
<dbReference type="PIRSF" id="PIRSF000709">
    <property type="entry name" value="6PFK_2-Ptase"/>
    <property type="match status" value="1"/>
</dbReference>
<dbReference type="PANTHER" id="PTHR46517:SF1">
    <property type="entry name" value="FRUCTOSE-2,6-BISPHOSPHATASE TIGAR"/>
    <property type="match status" value="1"/>
</dbReference>
<accession>A0A0G1NBV4</accession>
<dbReference type="InterPro" id="IPR051695">
    <property type="entry name" value="Phosphoglycerate_Mutase"/>
</dbReference>
<evidence type="ECO:0008006" key="6">
    <source>
        <dbReference type="Google" id="ProtNLM"/>
    </source>
</evidence>
<dbReference type="Gene3D" id="3.40.50.1240">
    <property type="entry name" value="Phosphoglycerate mutase-like"/>
    <property type="match status" value="1"/>
</dbReference>
<dbReference type="GO" id="GO:0005829">
    <property type="term" value="C:cytosol"/>
    <property type="evidence" value="ECO:0007669"/>
    <property type="project" value="TreeGrafter"/>
</dbReference>
<dbReference type="Pfam" id="PF00300">
    <property type="entry name" value="His_Phos_1"/>
    <property type="match status" value="1"/>
</dbReference>
<dbReference type="GO" id="GO:0004331">
    <property type="term" value="F:fructose-2,6-bisphosphate 2-phosphatase activity"/>
    <property type="evidence" value="ECO:0007669"/>
    <property type="project" value="TreeGrafter"/>
</dbReference>
<feature type="binding site" evidence="3">
    <location>
        <position position="60"/>
    </location>
    <ligand>
        <name>substrate</name>
    </ligand>
</feature>
<evidence type="ECO:0000256" key="2">
    <source>
        <dbReference type="PIRSR" id="PIRSR613078-1"/>
    </source>
</evidence>
<feature type="binding site" evidence="3">
    <location>
        <begin position="8"/>
        <end position="15"/>
    </location>
    <ligand>
        <name>substrate</name>
    </ligand>
</feature>